<evidence type="ECO:0000313" key="1">
    <source>
        <dbReference type="EMBL" id="GAA3375898.1"/>
    </source>
</evidence>
<name>A0ABP6SGX4_9ACTN</name>
<dbReference type="EMBL" id="BAAAYL010000001">
    <property type="protein sequence ID" value="GAA3375898.1"/>
    <property type="molecule type" value="Genomic_DNA"/>
</dbReference>
<reference evidence="2" key="1">
    <citation type="journal article" date="2019" name="Int. J. Syst. Evol. Microbiol.">
        <title>The Global Catalogue of Microorganisms (GCM) 10K type strain sequencing project: providing services to taxonomists for standard genome sequencing and annotation.</title>
        <authorList>
            <consortium name="The Broad Institute Genomics Platform"/>
            <consortium name="The Broad Institute Genome Sequencing Center for Infectious Disease"/>
            <person name="Wu L."/>
            <person name="Ma J."/>
        </authorList>
    </citation>
    <scope>NUCLEOTIDE SEQUENCE [LARGE SCALE GENOMIC DNA]</scope>
    <source>
        <strain evidence="2">JCM 9651</strain>
    </source>
</reference>
<accession>A0ABP6SGX4</accession>
<dbReference type="RefSeq" id="WP_345040616.1">
    <property type="nucleotide sequence ID" value="NZ_BAAAYL010000001.1"/>
</dbReference>
<keyword evidence="2" id="KW-1185">Reference proteome</keyword>
<proteinExistence type="predicted"/>
<evidence type="ECO:0000313" key="2">
    <source>
        <dbReference type="Proteomes" id="UP001499990"/>
    </source>
</evidence>
<comment type="caution">
    <text evidence="1">The sequence shown here is derived from an EMBL/GenBank/DDBJ whole genome shotgun (WGS) entry which is preliminary data.</text>
</comment>
<gene>
    <name evidence="1" type="ORF">GCM10020367_45490</name>
</gene>
<sequence length="270" mass="30029">MSHFLRRGTGTQLVELPPTDAGVPVVVEFERCAPVESLRTDLRMISDSGEELRQVHVSGSIRHRFLTGTEGSPVSRILVECTRQEWLLRLVSPYQVPLLEATAEGQGCNVLRYEGPPAQLSIQRGDWVDVDGWGEGRFDWALRTYADKKPVGGALIGAGPEPELIVVDAHSHWQLQVDPPRTFDRRISGWGTEVIRYTGPRGTAKISCRRPFFNDVVTAVVLGKDLRPSRSATAFGRLTVLPEGEKFGLPAGALLVVDSRWREPWRISVR</sequence>
<organism evidence="1 2">
    <name type="scientific">Streptomyces sannanensis</name>
    <dbReference type="NCBI Taxonomy" id="285536"/>
    <lineage>
        <taxon>Bacteria</taxon>
        <taxon>Bacillati</taxon>
        <taxon>Actinomycetota</taxon>
        <taxon>Actinomycetes</taxon>
        <taxon>Kitasatosporales</taxon>
        <taxon>Streptomycetaceae</taxon>
        <taxon>Streptomyces</taxon>
    </lineage>
</organism>
<dbReference type="Proteomes" id="UP001499990">
    <property type="component" value="Unassembled WGS sequence"/>
</dbReference>
<protein>
    <submittedName>
        <fullName evidence="1">Uncharacterized protein</fullName>
    </submittedName>
</protein>